<reference evidence="2" key="1">
    <citation type="submission" date="2021-03" db="EMBL/GenBank/DDBJ databases">
        <title>Comparative genomics and phylogenomic investigation of the class Geoglossomycetes provide insights into ecological specialization and systematics.</title>
        <authorList>
            <person name="Melie T."/>
            <person name="Pirro S."/>
            <person name="Miller A.N."/>
            <person name="Quandt A."/>
        </authorList>
    </citation>
    <scope>NUCLEOTIDE SEQUENCE</scope>
    <source>
        <strain evidence="2">CAQ_001_2017</strain>
    </source>
</reference>
<evidence type="ECO:0000313" key="2">
    <source>
        <dbReference type="EMBL" id="KAH0562158.1"/>
    </source>
</evidence>
<dbReference type="PANTHER" id="PTHR43130:SF3">
    <property type="entry name" value="HTH-TYPE TRANSCRIPTIONAL REGULATOR RV1931C"/>
    <property type="match status" value="1"/>
</dbReference>
<dbReference type="InterPro" id="IPR002818">
    <property type="entry name" value="DJ-1/PfpI"/>
</dbReference>
<protein>
    <recommendedName>
        <fullName evidence="1">DJ-1/PfpI domain-containing protein</fullName>
    </recommendedName>
</protein>
<dbReference type="Pfam" id="PF01965">
    <property type="entry name" value="DJ-1_PfpI"/>
    <property type="match status" value="1"/>
</dbReference>
<dbReference type="Gene3D" id="3.40.50.880">
    <property type="match status" value="1"/>
</dbReference>
<keyword evidence="3" id="KW-1185">Reference proteome</keyword>
<comment type="caution">
    <text evidence="2">The sequence shown here is derived from an EMBL/GenBank/DDBJ whole genome shotgun (WGS) entry which is preliminary data.</text>
</comment>
<gene>
    <name evidence="2" type="ORF">GP486_003144</name>
</gene>
<dbReference type="PANTHER" id="PTHR43130">
    <property type="entry name" value="ARAC-FAMILY TRANSCRIPTIONAL REGULATOR"/>
    <property type="match status" value="1"/>
</dbReference>
<dbReference type="InterPro" id="IPR052158">
    <property type="entry name" value="INH-QAR"/>
</dbReference>
<dbReference type="Proteomes" id="UP000750711">
    <property type="component" value="Unassembled WGS sequence"/>
</dbReference>
<feature type="domain" description="DJ-1/PfpI" evidence="1">
    <location>
        <begin position="4"/>
        <end position="170"/>
    </location>
</feature>
<evidence type="ECO:0000259" key="1">
    <source>
        <dbReference type="Pfam" id="PF01965"/>
    </source>
</evidence>
<name>A0A9P8LDM6_9PEZI</name>
<dbReference type="SUPFAM" id="SSF52317">
    <property type="entry name" value="Class I glutamine amidotransferase-like"/>
    <property type="match status" value="1"/>
</dbReference>
<proteinExistence type="predicted"/>
<accession>A0A9P8LDM6</accession>
<dbReference type="InterPro" id="IPR029062">
    <property type="entry name" value="Class_I_gatase-like"/>
</dbReference>
<evidence type="ECO:0000313" key="3">
    <source>
        <dbReference type="Proteomes" id="UP000750711"/>
    </source>
</evidence>
<dbReference type="AlphaFoldDB" id="A0A9P8LDM6"/>
<dbReference type="EMBL" id="JAGHQM010000400">
    <property type="protein sequence ID" value="KAH0562158.1"/>
    <property type="molecule type" value="Genomic_DNA"/>
</dbReference>
<sequence>MALKVLIPLFPGFNTLDVSGPLEVLGNPAQPTPNPYSITIASDTDTTTASEGITVKSDISLDKALEKIDNYDILIQPGGSPNAVDKVIRDGGGTLFKVLSAFAALHQSEQGQRTLLSICTGALFVGSVGIFDGMEATTHFLALGELEQICADWTKIHGGKGTVVVRQRWVDGADTPSGVRVISSGAISCGLDATLYMVSEVQSKLVGLQVATMMDYAWRIV</sequence>
<organism evidence="2 3">
    <name type="scientific">Trichoglossum hirsutum</name>
    <dbReference type="NCBI Taxonomy" id="265104"/>
    <lineage>
        <taxon>Eukaryota</taxon>
        <taxon>Fungi</taxon>
        <taxon>Dikarya</taxon>
        <taxon>Ascomycota</taxon>
        <taxon>Pezizomycotina</taxon>
        <taxon>Geoglossomycetes</taxon>
        <taxon>Geoglossales</taxon>
        <taxon>Geoglossaceae</taxon>
        <taxon>Trichoglossum</taxon>
    </lineage>
</organism>